<protein>
    <recommendedName>
        <fullName evidence="3">Lipoprotein</fullName>
    </recommendedName>
</protein>
<organism evidence="1 2">
    <name type="scientific">Chitinophaga defluvii</name>
    <dbReference type="NCBI Taxonomy" id="3163343"/>
    <lineage>
        <taxon>Bacteria</taxon>
        <taxon>Pseudomonadati</taxon>
        <taxon>Bacteroidota</taxon>
        <taxon>Chitinophagia</taxon>
        <taxon>Chitinophagales</taxon>
        <taxon>Chitinophagaceae</taxon>
        <taxon>Chitinophaga</taxon>
    </lineage>
</organism>
<accession>A0ABV2T332</accession>
<comment type="caution">
    <text evidence="1">The sequence shown here is derived from an EMBL/GenBank/DDBJ whole genome shotgun (WGS) entry which is preliminary data.</text>
</comment>
<gene>
    <name evidence="1" type="ORF">ABR189_04165</name>
</gene>
<proteinExistence type="predicted"/>
<name>A0ABV2T332_9BACT</name>
<keyword evidence="2" id="KW-1185">Reference proteome</keyword>
<dbReference type="RefSeq" id="WP_354659186.1">
    <property type="nucleotide sequence ID" value="NZ_JBEXAC010000001.1"/>
</dbReference>
<dbReference type="EMBL" id="JBEXAC010000001">
    <property type="protein sequence ID" value="MET6996544.1"/>
    <property type="molecule type" value="Genomic_DNA"/>
</dbReference>
<evidence type="ECO:0008006" key="3">
    <source>
        <dbReference type="Google" id="ProtNLM"/>
    </source>
</evidence>
<evidence type="ECO:0000313" key="2">
    <source>
        <dbReference type="Proteomes" id="UP001549749"/>
    </source>
</evidence>
<dbReference type="PROSITE" id="PS51257">
    <property type="entry name" value="PROKAR_LIPOPROTEIN"/>
    <property type="match status" value="1"/>
</dbReference>
<sequence length="324" mass="35921">MKNRLTIIFVSILGACTSTQPITSGSAAKADPPGTVSLITDPGFTQGIVLRGANSAAPGDKDTLFPFKRKNGQSVWKLAEWGSRYSLDARQPQQLDSGIAYGDTGKKITFQQEGNTAKISFEVLASREFKAPRKANEDWPHLLLEQEFNQVISVNKMNALLLKMGARLMYCDNKTEAGKYDEGLHTAQFSLYLVVNNLNKNSAGYKDFIWFGVPLYDYRYKDIPAYQEKDQGKEDATGKFIYSLSGKEVFDGSLHDRQWTPISIDLHPAIKKAFETAQQNGFLKSSTLEDMYVSGMNIGWEVPGTFDAGIQLEGISLKAVTKSK</sequence>
<dbReference type="Proteomes" id="UP001549749">
    <property type="component" value="Unassembled WGS sequence"/>
</dbReference>
<evidence type="ECO:0000313" key="1">
    <source>
        <dbReference type="EMBL" id="MET6996544.1"/>
    </source>
</evidence>
<reference evidence="1 2" key="1">
    <citation type="submission" date="2024-06" db="EMBL/GenBank/DDBJ databases">
        <title>Chitinophaga defluvii sp. nov., isolated from municipal sewage.</title>
        <authorList>
            <person name="Zhang L."/>
        </authorList>
    </citation>
    <scope>NUCLEOTIDE SEQUENCE [LARGE SCALE GENOMIC DNA]</scope>
    <source>
        <strain evidence="1 2">H8</strain>
    </source>
</reference>